<dbReference type="EMBL" id="BAABFC010000001">
    <property type="protein sequence ID" value="GAA4493551.1"/>
    <property type="molecule type" value="Genomic_DNA"/>
</dbReference>
<proteinExistence type="predicted"/>
<comment type="caution">
    <text evidence="1">The sequence shown here is derived from an EMBL/GenBank/DDBJ whole genome shotgun (WGS) entry which is preliminary data.</text>
</comment>
<sequence>MTKDEKQYLADAASLGCLACRMDWLGQTPAEIHHPRDEQGMSQRASHDDAIPLCAAHHRGTQHPLVPSIHLDRLRFVRMYGCERELVARTRQDVAELRQGITGRAG</sequence>
<accession>A0ABP8PYK6</accession>
<organism evidence="1 2">
    <name type="scientific">Pseudaeromonas paramecii</name>
    <dbReference type="NCBI Taxonomy" id="2138166"/>
    <lineage>
        <taxon>Bacteria</taxon>
        <taxon>Pseudomonadati</taxon>
        <taxon>Pseudomonadota</taxon>
        <taxon>Gammaproteobacteria</taxon>
        <taxon>Aeromonadales</taxon>
        <taxon>Aeromonadaceae</taxon>
        <taxon>Pseudaeromonas</taxon>
    </lineage>
</organism>
<dbReference type="Proteomes" id="UP001501321">
    <property type="component" value="Unassembled WGS sequence"/>
</dbReference>
<name>A0ABP8PYK6_9GAMM</name>
<dbReference type="Gene3D" id="3.30.40.190">
    <property type="match status" value="1"/>
</dbReference>
<gene>
    <name evidence="1" type="ORF">GCM10023095_03990</name>
</gene>
<reference evidence="2" key="1">
    <citation type="journal article" date="2019" name="Int. J. Syst. Evol. Microbiol.">
        <title>The Global Catalogue of Microorganisms (GCM) 10K type strain sequencing project: providing services to taxonomists for standard genome sequencing and annotation.</title>
        <authorList>
            <consortium name="The Broad Institute Genomics Platform"/>
            <consortium name="The Broad Institute Genome Sequencing Center for Infectious Disease"/>
            <person name="Wu L."/>
            <person name="Ma J."/>
        </authorList>
    </citation>
    <scope>NUCLEOTIDE SEQUENCE [LARGE SCALE GENOMIC DNA]</scope>
    <source>
        <strain evidence="2">JCM 32226</strain>
    </source>
</reference>
<keyword evidence="2" id="KW-1185">Reference proteome</keyword>
<evidence type="ECO:0000313" key="2">
    <source>
        <dbReference type="Proteomes" id="UP001501321"/>
    </source>
</evidence>
<dbReference type="InterPro" id="IPR031875">
    <property type="entry name" value="RecA_dep_nuc"/>
</dbReference>
<dbReference type="RefSeq" id="WP_345009531.1">
    <property type="nucleotide sequence ID" value="NZ_BAABFC010000001.1"/>
</dbReference>
<evidence type="ECO:0000313" key="1">
    <source>
        <dbReference type="EMBL" id="GAA4493551.1"/>
    </source>
</evidence>
<dbReference type="Pfam" id="PF16786">
    <property type="entry name" value="RecA_dep_nuc"/>
    <property type="match status" value="1"/>
</dbReference>
<protein>
    <submittedName>
        <fullName evidence="1">Ref family recombination enhancement nuclease</fullName>
    </submittedName>
</protein>